<organism evidence="4 5">
    <name type="scientific">Candidatus Nomurabacteria bacterium GW2011_GWF2_40_12</name>
    <dbReference type="NCBI Taxonomy" id="1618776"/>
    <lineage>
        <taxon>Bacteria</taxon>
        <taxon>Candidatus Nomuraibacteriota</taxon>
    </lineage>
</organism>
<dbReference type="Pfam" id="PF06414">
    <property type="entry name" value="Zeta_toxin"/>
    <property type="match status" value="1"/>
</dbReference>
<dbReference type="EMBL" id="LBYC01000008">
    <property type="protein sequence ID" value="KKR43076.1"/>
    <property type="molecule type" value="Genomic_DNA"/>
</dbReference>
<evidence type="ECO:0000313" key="5">
    <source>
        <dbReference type="Proteomes" id="UP000034301"/>
    </source>
</evidence>
<accession>A0A0G0R012</accession>
<gene>
    <name evidence="4" type="ORF">UT78_C0008G0008</name>
</gene>
<dbReference type="GO" id="GO:0016301">
    <property type="term" value="F:kinase activity"/>
    <property type="evidence" value="ECO:0007669"/>
    <property type="project" value="InterPro"/>
</dbReference>
<keyword evidence="1" id="KW-0547">Nucleotide-binding</keyword>
<dbReference type="SUPFAM" id="SSF52540">
    <property type="entry name" value="P-loop containing nucleoside triphosphate hydrolases"/>
    <property type="match status" value="1"/>
</dbReference>
<protein>
    <submittedName>
        <fullName evidence="4">AAA ATPase</fullName>
    </submittedName>
</protein>
<dbReference type="Gene3D" id="3.40.50.300">
    <property type="entry name" value="P-loop containing nucleotide triphosphate hydrolases"/>
    <property type="match status" value="1"/>
</dbReference>
<evidence type="ECO:0000256" key="2">
    <source>
        <dbReference type="ARBA" id="ARBA00022840"/>
    </source>
</evidence>
<dbReference type="AlphaFoldDB" id="A0A0G0R012"/>
<dbReference type="InterPro" id="IPR010488">
    <property type="entry name" value="Zeta_toxin_domain"/>
</dbReference>
<dbReference type="GO" id="GO:0005524">
    <property type="term" value="F:ATP binding"/>
    <property type="evidence" value="ECO:0007669"/>
    <property type="project" value="UniProtKB-KW"/>
</dbReference>
<feature type="domain" description="Zeta toxin" evidence="3">
    <location>
        <begin position="29"/>
        <end position="214"/>
    </location>
</feature>
<reference evidence="4 5" key="1">
    <citation type="journal article" date="2015" name="Nature">
        <title>rRNA introns, odd ribosomes, and small enigmatic genomes across a large radiation of phyla.</title>
        <authorList>
            <person name="Brown C.T."/>
            <person name="Hug L.A."/>
            <person name="Thomas B.C."/>
            <person name="Sharon I."/>
            <person name="Castelle C.J."/>
            <person name="Singh A."/>
            <person name="Wilkins M.J."/>
            <person name="Williams K.H."/>
            <person name="Banfield J.F."/>
        </authorList>
    </citation>
    <scope>NUCLEOTIDE SEQUENCE [LARGE SCALE GENOMIC DNA]</scope>
</reference>
<evidence type="ECO:0000259" key="3">
    <source>
        <dbReference type="Pfam" id="PF06414"/>
    </source>
</evidence>
<comment type="caution">
    <text evidence="4">The sequence shown here is derived from an EMBL/GenBank/DDBJ whole genome shotgun (WGS) entry which is preliminary data.</text>
</comment>
<evidence type="ECO:0000256" key="1">
    <source>
        <dbReference type="ARBA" id="ARBA00022741"/>
    </source>
</evidence>
<dbReference type="Proteomes" id="UP000034301">
    <property type="component" value="Unassembled WGS sequence"/>
</dbReference>
<evidence type="ECO:0000313" key="4">
    <source>
        <dbReference type="EMBL" id="KKR43076.1"/>
    </source>
</evidence>
<proteinExistence type="predicted"/>
<sequence length="235" mass="27187">MNYSAEELKIKENAEEYARLNKNQIAKDITSKYESELNPVSVFMAGSPGAGKTESSIWLIKELSKKENSILRIDPDELRKHFAEYTGKNSDLFQCATTIIAEKIHDLAIKKNISFVFDTTFSKIDKAKLNIQRSLDHKKSVQVIYVYQDPIQAWEFVKARELKDGRHVPKGSFIEEYFNARVVVNQIKKDFPDIKLYLLVKNIDGTTQEYKENVDNIDNFIKENYTGDYLNNMLV</sequence>
<dbReference type="PATRIC" id="fig|1618776.3.peg.434"/>
<name>A0A0G0R012_9BACT</name>
<dbReference type="InterPro" id="IPR027417">
    <property type="entry name" value="P-loop_NTPase"/>
</dbReference>
<keyword evidence="2" id="KW-0067">ATP-binding</keyword>